<organism evidence="9 10">
    <name type="scientific">Nezara viridula</name>
    <name type="common">Southern green stink bug</name>
    <name type="synonym">Cimex viridulus</name>
    <dbReference type="NCBI Taxonomy" id="85310"/>
    <lineage>
        <taxon>Eukaryota</taxon>
        <taxon>Metazoa</taxon>
        <taxon>Ecdysozoa</taxon>
        <taxon>Arthropoda</taxon>
        <taxon>Hexapoda</taxon>
        <taxon>Insecta</taxon>
        <taxon>Pterygota</taxon>
        <taxon>Neoptera</taxon>
        <taxon>Paraneoptera</taxon>
        <taxon>Hemiptera</taxon>
        <taxon>Heteroptera</taxon>
        <taxon>Panheteroptera</taxon>
        <taxon>Pentatomomorpha</taxon>
        <taxon>Pentatomoidea</taxon>
        <taxon>Pentatomidae</taxon>
        <taxon>Pentatominae</taxon>
        <taxon>Nezara</taxon>
    </lineage>
</organism>
<evidence type="ECO:0000313" key="10">
    <source>
        <dbReference type="Proteomes" id="UP001152798"/>
    </source>
</evidence>
<dbReference type="Pfam" id="PF08395">
    <property type="entry name" value="7tm_7"/>
    <property type="match status" value="1"/>
</dbReference>
<evidence type="ECO:0000256" key="6">
    <source>
        <dbReference type="ARBA" id="ARBA00023170"/>
    </source>
</evidence>
<dbReference type="GO" id="GO:0007635">
    <property type="term" value="P:chemosensory behavior"/>
    <property type="evidence" value="ECO:0007669"/>
    <property type="project" value="TreeGrafter"/>
</dbReference>
<feature type="transmembrane region" description="Helical" evidence="8">
    <location>
        <begin position="214"/>
        <end position="233"/>
    </location>
</feature>
<comment type="function">
    <text evidence="8">Gustatory receptor which mediates acceptance or avoidance behavior, depending on its substrates.</text>
</comment>
<comment type="subcellular location">
    <subcellularLocation>
        <location evidence="1 8">Cell membrane</location>
        <topology evidence="1 8">Multi-pass membrane protein</topology>
    </subcellularLocation>
</comment>
<dbReference type="Proteomes" id="UP001152798">
    <property type="component" value="Chromosome 3"/>
</dbReference>
<comment type="similarity">
    <text evidence="8">Belongs to the insect chemoreceptor superfamily. Gustatory receptor (GR) family.</text>
</comment>
<evidence type="ECO:0000256" key="1">
    <source>
        <dbReference type="ARBA" id="ARBA00004651"/>
    </source>
</evidence>
<keyword evidence="10" id="KW-1185">Reference proteome</keyword>
<accession>A0A9P0E951</accession>
<evidence type="ECO:0000256" key="8">
    <source>
        <dbReference type="RuleBase" id="RU363108"/>
    </source>
</evidence>
<proteinExistence type="inferred from homology"/>
<dbReference type="AlphaFoldDB" id="A0A9P0E951"/>
<keyword evidence="4 8" id="KW-1133">Transmembrane helix</keyword>
<name>A0A9P0E951_NEZVI</name>
<keyword evidence="5 8" id="KW-0472">Membrane</keyword>
<dbReference type="GO" id="GO:0050909">
    <property type="term" value="P:sensory perception of taste"/>
    <property type="evidence" value="ECO:0007669"/>
    <property type="project" value="InterPro"/>
</dbReference>
<keyword evidence="2 8" id="KW-1003">Cell membrane</keyword>
<comment type="caution">
    <text evidence="8">Lacks conserved residue(s) required for the propagation of feature annotation.</text>
</comment>
<dbReference type="OrthoDB" id="6615601at2759"/>
<dbReference type="GO" id="GO:0005886">
    <property type="term" value="C:plasma membrane"/>
    <property type="evidence" value="ECO:0007669"/>
    <property type="project" value="UniProtKB-SubCell"/>
</dbReference>
<evidence type="ECO:0000313" key="9">
    <source>
        <dbReference type="EMBL" id="CAH1394492.1"/>
    </source>
</evidence>
<gene>
    <name evidence="9" type="ORF">NEZAVI_LOCUS4990</name>
</gene>
<dbReference type="PANTHER" id="PTHR21143">
    <property type="entry name" value="INVERTEBRATE GUSTATORY RECEPTOR"/>
    <property type="match status" value="1"/>
</dbReference>
<dbReference type="GO" id="GO:0007165">
    <property type="term" value="P:signal transduction"/>
    <property type="evidence" value="ECO:0007669"/>
    <property type="project" value="UniProtKB-KW"/>
</dbReference>
<evidence type="ECO:0000256" key="3">
    <source>
        <dbReference type="ARBA" id="ARBA00022692"/>
    </source>
</evidence>
<dbReference type="PANTHER" id="PTHR21143:SF133">
    <property type="entry name" value="GUSTATORY AND PHEROMONE RECEPTOR 32A-RELATED"/>
    <property type="match status" value="1"/>
</dbReference>
<reference evidence="9" key="1">
    <citation type="submission" date="2022-01" db="EMBL/GenBank/DDBJ databases">
        <authorList>
            <person name="King R."/>
        </authorList>
    </citation>
    <scope>NUCLEOTIDE SEQUENCE</scope>
</reference>
<feature type="transmembrane region" description="Helical" evidence="8">
    <location>
        <begin position="183"/>
        <end position="202"/>
    </location>
</feature>
<evidence type="ECO:0000256" key="5">
    <source>
        <dbReference type="ARBA" id="ARBA00023136"/>
    </source>
</evidence>
<evidence type="ECO:0000256" key="7">
    <source>
        <dbReference type="ARBA" id="ARBA00023224"/>
    </source>
</evidence>
<protein>
    <recommendedName>
        <fullName evidence="8">Gustatory receptor</fullName>
    </recommendedName>
</protein>
<feature type="transmembrane region" description="Helical" evidence="8">
    <location>
        <begin position="117"/>
        <end position="136"/>
    </location>
</feature>
<feature type="transmembrane region" description="Helical" evidence="8">
    <location>
        <begin position="290"/>
        <end position="310"/>
    </location>
</feature>
<keyword evidence="3 8" id="KW-0812">Transmembrane</keyword>
<dbReference type="InterPro" id="IPR013604">
    <property type="entry name" value="7TM_chemorcpt"/>
</dbReference>
<evidence type="ECO:0000256" key="4">
    <source>
        <dbReference type="ARBA" id="ARBA00022989"/>
    </source>
</evidence>
<feature type="transmembrane region" description="Helical" evidence="8">
    <location>
        <begin position="89"/>
        <end position="105"/>
    </location>
</feature>
<sequence length="314" mass="37518">MFILKTSTAIIQINFLIFESELHHKNLAHQLPGIFSFAHYVDDPTCFIPTISALCLLMKRKKHSKMVKDINMIGESLGISMTSFYSKRLHYLFAIVLLCEIIYELRTEWHHMIYSPCVYFFYIFVYLKWLVIWQLANWFDILRFYFKEISEKLNVQSIEKLVSYHEVLNCCCTTLWECYKIQMSMFVIYIFILFVCNMYLVIDSYSNHHILNTYHYIYLFWAILYISYIWLIVHSCSTTKNMAKKFDKKLKILILNDRTNQLIRNKKIILHLRAKCNVFSSTLGFFNFDYPLLFSMLSSATTFIVILVQFSGRD</sequence>
<dbReference type="EMBL" id="OV725079">
    <property type="protein sequence ID" value="CAH1394492.1"/>
    <property type="molecule type" value="Genomic_DNA"/>
</dbReference>
<dbReference type="GO" id="GO:0008049">
    <property type="term" value="P:male courtship behavior"/>
    <property type="evidence" value="ECO:0007669"/>
    <property type="project" value="TreeGrafter"/>
</dbReference>
<dbReference type="GO" id="GO:0030424">
    <property type="term" value="C:axon"/>
    <property type="evidence" value="ECO:0007669"/>
    <property type="project" value="TreeGrafter"/>
</dbReference>
<evidence type="ECO:0000256" key="2">
    <source>
        <dbReference type="ARBA" id="ARBA00022475"/>
    </source>
</evidence>
<dbReference type="GO" id="GO:0030425">
    <property type="term" value="C:dendrite"/>
    <property type="evidence" value="ECO:0007669"/>
    <property type="project" value="TreeGrafter"/>
</dbReference>
<dbReference type="GO" id="GO:0043025">
    <property type="term" value="C:neuronal cell body"/>
    <property type="evidence" value="ECO:0007669"/>
    <property type="project" value="TreeGrafter"/>
</dbReference>
<keyword evidence="6 8" id="KW-0675">Receptor</keyword>
<keyword evidence="7 8" id="KW-0807">Transducer</keyword>